<gene>
    <name evidence="3" type="ORF">PAPYR_12920</name>
</gene>
<organism evidence="3 4">
    <name type="scientific">Paratrimastix pyriformis</name>
    <dbReference type="NCBI Taxonomy" id="342808"/>
    <lineage>
        <taxon>Eukaryota</taxon>
        <taxon>Metamonada</taxon>
        <taxon>Preaxostyla</taxon>
        <taxon>Paratrimastigidae</taxon>
        <taxon>Paratrimastix</taxon>
    </lineage>
</organism>
<evidence type="ECO:0000313" key="4">
    <source>
        <dbReference type="Proteomes" id="UP001141327"/>
    </source>
</evidence>
<accession>A0ABQ8U149</accession>
<dbReference type="EMBL" id="JAPMOS010000382">
    <property type="protein sequence ID" value="KAJ4452814.1"/>
    <property type="molecule type" value="Genomic_DNA"/>
</dbReference>
<keyword evidence="4" id="KW-1185">Reference proteome</keyword>
<keyword evidence="2" id="KW-0472">Membrane</keyword>
<keyword evidence="2" id="KW-1133">Transmembrane helix</keyword>
<keyword evidence="2" id="KW-0812">Transmembrane</keyword>
<sequence>MDISSIDWQSFLVEVAAAQASHRSSDSFPFFSSSFLESLTVDLSRCPLGSSYSFKGAVKHAQVIACIASCLHRIPDRETLGSILEIISDESESDGEDPNAILLDFVFEILSACIFWSINGSYVDAASVDDDETEWETTPTKGRKKGRKGLPDAPPTPARVPKGVAEPRASSVPKAEAKKPLKVVVRPRLPPASVAPTLAPAVPPPPLQPPLLSPCACCECVACAWLAPPWWGAGLLPPLTCCMRCLLPLVFRPRRPFGWWITRYSPTAVGCLIVGVLLLWRAARQQKGPRLCAGFTGLCKPRGDLGCAGFGTFV</sequence>
<feature type="transmembrane region" description="Helical" evidence="2">
    <location>
        <begin position="257"/>
        <end position="280"/>
    </location>
</feature>
<comment type="caution">
    <text evidence="3">The sequence shown here is derived from an EMBL/GenBank/DDBJ whole genome shotgun (WGS) entry which is preliminary data.</text>
</comment>
<name>A0ABQ8U149_9EUKA</name>
<feature type="region of interest" description="Disordered" evidence="1">
    <location>
        <begin position="128"/>
        <end position="175"/>
    </location>
</feature>
<reference evidence="3" key="1">
    <citation type="journal article" date="2022" name="bioRxiv">
        <title>Genomics of Preaxostyla Flagellates Illuminates Evolutionary Transitions and the Path Towards Mitochondrial Loss.</title>
        <authorList>
            <person name="Novak L.V.F."/>
            <person name="Treitli S.C."/>
            <person name="Pyrih J."/>
            <person name="Halakuc P."/>
            <person name="Pipaliya S.V."/>
            <person name="Vacek V."/>
            <person name="Brzon O."/>
            <person name="Soukal P."/>
            <person name="Eme L."/>
            <person name="Dacks J.B."/>
            <person name="Karnkowska A."/>
            <person name="Elias M."/>
            <person name="Hampl V."/>
        </authorList>
    </citation>
    <scope>NUCLEOTIDE SEQUENCE</scope>
    <source>
        <strain evidence="3">RCP-MX</strain>
    </source>
</reference>
<protein>
    <submittedName>
        <fullName evidence="3">Uncharacterized protein</fullName>
    </submittedName>
</protein>
<evidence type="ECO:0000313" key="3">
    <source>
        <dbReference type="EMBL" id="KAJ4452814.1"/>
    </source>
</evidence>
<dbReference type="Proteomes" id="UP001141327">
    <property type="component" value="Unassembled WGS sequence"/>
</dbReference>
<evidence type="ECO:0000256" key="2">
    <source>
        <dbReference type="SAM" id="Phobius"/>
    </source>
</evidence>
<proteinExistence type="predicted"/>
<evidence type="ECO:0000256" key="1">
    <source>
        <dbReference type="SAM" id="MobiDB-lite"/>
    </source>
</evidence>